<proteinExistence type="predicted"/>
<evidence type="ECO:0000313" key="1">
    <source>
        <dbReference type="EMBL" id="KAF1002520.1"/>
    </source>
</evidence>
<reference evidence="1" key="1">
    <citation type="submission" date="2020-01" db="EMBL/GenBank/DDBJ databases">
        <title>The Celery Genome Sequence Reveals Sequential Paleo-tetraploidization, Resistance Gene Elimination, Karyotype Evolution, and Functional Innovation in Apiales.</title>
        <authorList>
            <person name="Song X."/>
        </authorList>
    </citation>
    <scope>NUCLEOTIDE SEQUENCE</scope>
    <source>
        <tissue evidence="1">Leaf</tissue>
    </source>
</reference>
<name>A0A6L5BAL1_APIGR</name>
<gene>
    <name evidence="1" type="ORF">AG4045_004261</name>
</gene>
<keyword evidence="2" id="KW-1185">Reference proteome</keyword>
<organism evidence="1 2">
    <name type="scientific">Apium graveolens</name>
    <name type="common">Celery</name>
    <dbReference type="NCBI Taxonomy" id="4045"/>
    <lineage>
        <taxon>Eukaryota</taxon>
        <taxon>Viridiplantae</taxon>
        <taxon>Streptophyta</taxon>
        <taxon>Embryophyta</taxon>
        <taxon>Tracheophyta</taxon>
        <taxon>Spermatophyta</taxon>
        <taxon>Magnoliopsida</taxon>
        <taxon>eudicotyledons</taxon>
        <taxon>Gunneridae</taxon>
        <taxon>Pentapetalae</taxon>
        <taxon>asterids</taxon>
        <taxon>campanulids</taxon>
        <taxon>Apiales</taxon>
        <taxon>Apiaceae</taxon>
        <taxon>Apioideae</taxon>
        <taxon>apioid superclade</taxon>
        <taxon>Apieae</taxon>
        <taxon>Apium</taxon>
    </lineage>
</organism>
<evidence type="ECO:0000313" key="2">
    <source>
        <dbReference type="Proteomes" id="UP000593563"/>
    </source>
</evidence>
<sequence>MGFWRSVINAKKYIEGNNRNKKVERSAVLLLYTVVGTCLWRMSGKGNTSFREHHRSSE</sequence>
<dbReference type="EMBL" id="WRXP01000998">
    <property type="protein sequence ID" value="KAF1002520.1"/>
    <property type="molecule type" value="Genomic_DNA"/>
</dbReference>
<protein>
    <submittedName>
        <fullName evidence="1">Uncharacterized protein</fullName>
    </submittedName>
</protein>
<comment type="caution">
    <text evidence="1">The sequence shown here is derived from an EMBL/GenBank/DDBJ whole genome shotgun (WGS) entry which is preliminary data.</text>
</comment>
<dbReference type="Proteomes" id="UP000593563">
    <property type="component" value="Unassembled WGS sequence"/>
</dbReference>
<dbReference type="AlphaFoldDB" id="A0A6L5BAL1"/>
<accession>A0A6L5BAL1</accession>